<dbReference type="AlphaFoldDB" id="A0A1V9X3B8"/>
<name>A0A1V9X3B8_9ACAR</name>
<gene>
    <name evidence="1" type="ORF">BIW11_04668</name>
</gene>
<proteinExistence type="predicted"/>
<reference evidence="1 2" key="1">
    <citation type="journal article" date="2017" name="Gigascience">
        <title>Draft genome of the honey bee ectoparasitic mite, Tropilaelaps mercedesae, is shaped by the parasitic life history.</title>
        <authorList>
            <person name="Dong X."/>
            <person name="Armstrong S.D."/>
            <person name="Xia D."/>
            <person name="Makepeace B.L."/>
            <person name="Darby A.C."/>
            <person name="Kadowaki T."/>
        </authorList>
    </citation>
    <scope>NUCLEOTIDE SEQUENCE [LARGE SCALE GENOMIC DNA]</scope>
    <source>
        <strain evidence="1">Wuxi-XJTLU</strain>
    </source>
</reference>
<dbReference type="InParanoid" id="A0A1V9X3B8"/>
<evidence type="ECO:0000313" key="1">
    <source>
        <dbReference type="EMBL" id="OQR67896.1"/>
    </source>
</evidence>
<evidence type="ECO:0000313" key="2">
    <source>
        <dbReference type="Proteomes" id="UP000192247"/>
    </source>
</evidence>
<organism evidence="1 2">
    <name type="scientific">Tropilaelaps mercedesae</name>
    <dbReference type="NCBI Taxonomy" id="418985"/>
    <lineage>
        <taxon>Eukaryota</taxon>
        <taxon>Metazoa</taxon>
        <taxon>Ecdysozoa</taxon>
        <taxon>Arthropoda</taxon>
        <taxon>Chelicerata</taxon>
        <taxon>Arachnida</taxon>
        <taxon>Acari</taxon>
        <taxon>Parasitiformes</taxon>
        <taxon>Mesostigmata</taxon>
        <taxon>Gamasina</taxon>
        <taxon>Dermanyssoidea</taxon>
        <taxon>Laelapidae</taxon>
        <taxon>Tropilaelaps</taxon>
    </lineage>
</organism>
<comment type="caution">
    <text evidence="1">The sequence shown here is derived from an EMBL/GenBank/DDBJ whole genome shotgun (WGS) entry which is preliminary data.</text>
</comment>
<dbReference type="Proteomes" id="UP000192247">
    <property type="component" value="Unassembled WGS sequence"/>
</dbReference>
<protein>
    <submittedName>
        <fullName evidence="1">Uncharacterized protein</fullName>
    </submittedName>
</protein>
<keyword evidence="2" id="KW-1185">Reference proteome</keyword>
<accession>A0A1V9X3B8</accession>
<dbReference type="EMBL" id="MNPL01026924">
    <property type="protein sequence ID" value="OQR67896.1"/>
    <property type="molecule type" value="Genomic_DNA"/>
</dbReference>
<sequence length="24" mass="2642">MPGITPITYQGGKQNVGIEFTSFR</sequence>